<dbReference type="PANTHER" id="PTHR30483">
    <property type="entry name" value="LEUCINE-SPECIFIC-BINDING PROTEIN"/>
    <property type="match status" value="1"/>
</dbReference>
<dbReference type="GO" id="GO:0006865">
    <property type="term" value="P:amino acid transport"/>
    <property type="evidence" value="ECO:0007669"/>
    <property type="project" value="UniProtKB-KW"/>
</dbReference>
<reference evidence="8" key="1">
    <citation type="submission" date="2018-09" db="EMBL/GenBank/DDBJ databases">
        <authorList>
            <person name="Zhu H."/>
        </authorList>
    </citation>
    <scope>NUCLEOTIDE SEQUENCE [LARGE SCALE GENOMIC DNA]</scope>
    <source>
        <strain evidence="8">K1S02-23</strain>
    </source>
</reference>
<dbReference type="InterPro" id="IPR051010">
    <property type="entry name" value="BCAA_transport"/>
</dbReference>
<dbReference type="Pfam" id="PF13458">
    <property type="entry name" value="Peripla_BP_6"/>
    <property type="match status" value="1"/>
</dbReference>
<accession>A0A3A3GLX3</accession>
<evidence type="ECO:0000256" key="5">
    <source>
        <dbReference type="SAM" id="SignalP"/>
    </source>
</evidence>
<dbReference type="RefSeq" id="WP_119786781.1">
    <property type="nucleotide sequence ID" value="NZ_QYUQ01000002.1"/>
</dbReference>
<keyword evidence="2" id="KW-0813">Transport</keyword>
<evidence type="ECO:0000256" key="3">
    <source>
        <dbReference type="ARBA" id="ARBA00022729"/>
    </source>
</evidence>
<feature type="domain" description="Leucine-binding protein" evidence="6">
    <location>
        <begin position="25"/>
        <end position="365"/>
    </location>
</feature>
<evidence type="ECO:0000256" key="1">
    <source>
        <dbReference type="ARBA" id="ARBA00010062"/>
    </source>
</evidence>
<keyword evidence="4" id="KW-0029">Amino-acid transport</keyword>
<feature type="signal peptide" evidence="5">
    <location>
        <begin position="1"/>
        <end position="22"/>
    </location>
</feature>
<evidence type="ECO:0000313" key="7">
    <source>
        <dbReference type="EMBL" id="RJG03286.1"/>
    </source>
</evidence>
<dbReference type="PRINTS" id="PR00337">
    <property type="entry name" value="LEUILEVALBP"/>
</dbReference>
<organism evidence="7 8">
    <name type="scientific">Noviherbaspirillum sedimenti</name>
    <dbReference type="NCBI Taxonomy" id="2320865"/>
    <lineage>
        <taxon>Bacteria</taxon>
        <taxon>Pseudomonadati</taxon>
        <taxon>Pseudomonadota</taxon>
        <taxon>Betaproteobacteria</taxon>
        <taxon>Burkholderiales</taxon>
        <taxon>Oxalobacteraceae</taxon>
        <taxon>Noviherbaspirillum</taxon>
    </lineage>
</organism>
<dbReference type="InterPro" id="IPR028082">
    <property type="entry name" value="Peripla_BP_I"/>
</dbReference>
<dbReference type="CDD" id="cd06336">
    <property type="entry name" value="PBP1_ABC_ligand_binding-like"/>
    <property type="match status" value="1"/>
</dbReference>
<feature type="chain" id="PRO_5017439409" description="Leucine-binding protein domain-containing protein" evidence="5">
    <location>
        <begin position="23"/>
        <end position="383"/>
    </location>
</feature>
<dbReference type="InterPro" id="IPR000709">
    <property type="entry name" value="Leu_Ile_Val-bd"/>
</dbReference>
<gene>
    <name evidence="7" type="ORF">D3878_18225</name>
</gene>
<evidence type="ECO:0000256" key="4">
    <source>
        <dbReference type="ARBA" id="ARBA00022970"/>
    </source>
</evidence>
<protein>
    <recommendedName>
        <fullName evidence="6">Leucine-binding protein domain-containing protein</fullName>
    </recommendedName>
</protein>
<evidence type="ECO:0000259" key="6">
    <source>
        <dbReference type="Pfam" id="PF13458"/>
    </source>
</evidence>
<dbReference type="SUPFAM" id="SSF53822">
    <property type="entry name" value="Periplasmic binding protein-like I"/>
    <property type="match status" value="1"/>
</dbReference>
<dbReference type="EMBL" id="QYUQ01000002">
    <property type="protein sequence ID" value="RJG03286.1"/>
    <property type="molecule type" value="Genomic_DNA"/>
</dbReference>
<keyword evidence="3 5" id="KW-0732">Signal</keyword>
<sequence length="383" mass="41282">MKLIIKMTATLIAGGLLATASAAETVSIGVIGMMTGPGAAWGVAGSAGVRYAADEVNANGGLDINGTKYRIDVKVYDDQYKASEAISAYNRLVHDEGVKYLMTMSSASTMALKEKIESDDVLLLTSAYSSKIIDPKTKHIVRLYSTPRDYVPPIVSWMRKHIGGKKVTLLYPNDETGWDFVEFTAKAFNDAGYNISARELYERSQKDFLPILTRIIATKPDIIDLGPTSPATAGLITRQLRGLGFSGQISALGGSGPKEIVAAAGAKAAEGVINMLYADPNNKEFKRLKEVFVKQYGQEPNELIVPYYDATKVLLKAIKLSGVPKNPQTVRAALKNALPMQSLQGETMTFGGMNTIGVDAQIMSVNYIGTIRSGEPFVISPVK</sequence>
<evidence type="ECO:0000313" key="8">
    <source>
        <dbReference type="Proteomes" id="UP000266327"/>
    </source>
</evidence>
<comment type="caution">
    <text evidence="7">The sequence shown here is derived from an EMBL/GenBank/DDBJ whole genome shotgun (WGS) entry which is preliminary data.</text>
</comment>
<dbReference type="Proteomes" id="UP000266327">
    <property type="component" value="Unassembled WGS sequence"/>
</dbReference>
<dbReference type="OrthoDB" id="9783240at2"/>
<dbReference type="Gene3D" id="3.40.50.2300">
    <property type="match status" value="2"/>
</dbReference>
<comment type="similarity">
    <text evidence="1">Belongs to the leucine-binding protein family.</text>
</comment>
<dbReference type="InterPro" id="IPR028081">
    <property type="entry name" value="Leu-bd"/>
</dbReference>
<dbReference type="PANTHER" id="PTHR30483:SF6">
    <property type="entry name" value="PERIPLASMIC BINDING PROTEIN OF ABC TRANSPORTER FOR NATURAL AMINO ACIDS"/>
    <property type="match status" value="1"/>
</dbReference>
<dbReference type="AlphaFoldDB" id="A0A3A3GLX3"/>
<proteinExistence type="inferred from homology"/>
<keyword evidence="8" id="KW-1185">Reference proteome</keyword>
<evidence type="ECO:0000256" key="2">
    <source>
        <dbReference type="ARBA" id="ARBA00022448"/>
    </source>
</evidence>
<name>A0A3A3GLX3_9BURK</name>